<evidence type="ECO:0000313" key="3">
    <source>
        <dbReference type="EMBL" id="PZR79357.1"/>
    </source>
</evidence>
<accession>A0A2W5Z5L3</accession>
<dbReference type="Proteomes" id="UP000248724">
    <property type="component" value="Unassembled WGS sequence"/>
</dbReference>
<sequence length="179" mass="19001">MTDGESATATTGAPISARGGRVVFRARRPAALVIPLAVVTEVGGVLCLLNGATIGWFICASPLVALVTTGLILRPTLELTRDGLVQRQYPFSTLTRWEVIEAVGLTRAGNRHVLGYRLIAGVPAPRRQPAAALLRAAQRPFDGGYFVDSLAGDPEAILATVEAYRVSAEMRSALPPARR</sequence>
<dbReference type="Proteomes" id="UP000606991">
    <property type="component" value="Unassembled WGS sequence"/>
</dbReference>
<proteinExistence type="predicted"/>
<dbReference type="AlphaFoldDB" id="A0A2W5Z5L3"/>
<organism evidence="3 4">
    <name type="scientific">Candidatus Aeolococcus gillhamiae</name>
    <dbReference type="NCBI Taxonomy" id="3127015"/>
    <lineage>
        <taxon>Bacteria</taxon>
        <taxon>Bacillati</taxon>
        <taxon>Candidatus Dormiibacterota</taxon>
        <taxon>Candidatus Dormibacteria</taxon>
        <taxon>Candidatus Aeolococcales</taxon>
        <taxon>Candidatus Aeolococcaceae</taxon>
        <taxon>Candidatus Aeolococcus</taxon>
    </lineage>
</organism>
<gene>
    <name evidence="3" type="ORF">DLM65_10955</name>
    <name evidence="2" type="ORF">JF886_11220</name>
</gene>
<comment type="caution">
    <text evidence="3">The sequence shown here is derived from an EMBL/GenBank/DDBJ whole genome shotgun (WGS) entry which is preliminary data.</text>
</comment>
<reference evidence="2 5" key="3">
    <citation type="submission" date="2020-10" db="EMBL/GenBank/DDBJ databases">
        <title>Ca. Dormibacterota MAGs.</title>
        <authorList>
            <person name="Montgomery K."/>
        </authorList>
    </citation>
    <scope>NUCLEOTIDE SEQUENCE [LARGE SCALE GENOMIC DNA]</scope>
    <source>
        <strain evidence="2">SC8812_S17_18</strain>
    </source>
</reference>
<evidence type="ECO:0000313" key="2">
    <source>
        <dbReference type="EMBL" id="MBJ7595407.1"/>
    </source>
</evidence>
<protein>
    <recommendedName>
        <fullName evidence="6">DUF304 domain-containing protein</fullName>
    </recommendedName>
</protein>
<keyword evidence="1" id="KW-0472">Membrane</keyword>
<name>A0A2W5Z5L3_9BACT</name>
<keyword evidence="1" id="KW-1133">Transmembrane helix</keyword>
<dbReference type="EMBL" id="QHBU01000211">
    <property type="protein sequence ID" value="PZR79357.1"/>
    <property type="molecule type" value="Genomic_DNA"/>
</dbReference>
<keyword evidence="1" id="KW-0812">Transmembrane</keyword>
<feature type="transmembrane region" description="Helical" evidence="1">
    <location>
        <begin position="30"/>
        <end position="48"/>
    </location>
</feature>
<reference evidence="3 4" key="1">
    <citation type="journal article" date="2017" name="Nature">
        <title>Atmospheric trace gases support primary production in Antarctic desert surface soil.</title>
        <authorList>
            <person name="Ji M."/>
            <person name="Greening C."/>
            <person name="Vanwonterghem I."/>
            <person name="Carere C.R."/>
            <person name="Bay S.K."/>
            <person name="Steen J.A."/>
            <person name="Montgomery K."/>
            <person name="Lines T."/>
            <person name="Beardall J."/>
            <person name="van Dorst J."/>
            <person name="Snape I."/>
            <person name="Stott M.B."/>
            <person name="Hugenholtz P."/>
            <person name="Ferrari B.C."/>
        </authorList>
    </citation>
    <scope>NUCLEOTIDE SEQUENCE [LARGE SCALE GENOMIC DNA]</scope>
    <source>
        <strain evidence="3">RRmetagenome_bin12</strain>
    </source>
</reference>
<evidence type="ECO:0000313" key="4">
    <source>
        <dbReference type="Proteomes" id="UP000248724"/>
    </source>
</evidence>
<reference evidence="3" key="2">
    <citation type="submission" date="2018-05" db="EMBL/GenBank/DDBJ databases">
        <authorList>
            <person name="Ferrari B."/>
        </authorList>
    </citation>
    <scope>NUCLEOTIDE SEQUENCE</scope>
    <source>
        <strain evidence="3">RRmetagenome_bin12</strain>
    </source>
</reference>
<feature type="transmembrane region" description="Helical" evidence="1">
    <location>
        <begin position="54"/>
        <end position="73"/>
    </location>
</feature>
<dbReference type="RefSeq" id="WP_337312488.1">
    <property type="nucleotide sequence ID" value="NZ_JAEKNS010000116.1"/>
</dbReference>
<evidence type="ECO:0000256" key="1">
    <source>
        <dbReference type="SAM" id="Phobius"/>
    </source>
</evidence>
<evidence type="ECO:0008006" key="6">
    <source>
        <dbReference type="Google" id="ProtNLM"/>
    </source>
</evidence>
<accession>A0A934JUV3</accession>
<dbReference type="EMBL" id="JAEKNS010000116">
    <property type="protein sequence ID" value="MBJ7595407.1"/>
    <property type="molecule type" value="Genomic_DNA"/>
</dbReference>
<evidence type="ECO:0000313" key="5">
    <source>
        <dbReference type="Proteomes" id="UP000606991"/>
    </source>
</evidence>